<dbReference type="EMBL" id="CP088295">
    <property type="protein sequence ID" value="UUY02879.1"/>
    <property type="molecule type" value="Genomic_DNA"/>
</dbReference>
<keyword evidence="3" id="KW-1185">Reference proteome</keyword>
<dbReference type="Pfam" id="PF07693">
    <property type="entry name" value="KAP_NTPase"/>
    <property type="match status" value="1"/>
</dbReference>
<protein>
    <submittedName>
        <fullName evidence="2">KAP family NTPase</fullName>
    </submittedName>
</protein>
<evidence type="ECO:0000313" key="2">
    <source>
        <dbReference type="EMBL" id="UUY02879.1"/>
    </source>
</evidence>
<name>A0ABY5PDW7_9ACTN</name>
<sequence>MASLETRTGLAPVASDEPIRTQRDDLLGRARLADLIAVQAVSPAPDAGLVIALTGPWGVGKTSVLNLVEESLRAHEHALAIRFNPWLSSGADLLPARFLMTLASEFTRLGAPTSVVDAVTDYAASLSDPAAFGDGQPRGVAAAAAQVALSSEAGTRITESPRDRLARHLRPYPGRFVVFIDDVDRLEPEQLRAVIRLVKLIGDLPRITYVLAFSRERVEAALRAGDDADVGRGYMEKIVQIEHHLGATASDRLLALTLTELRAALRAITDLDDDVLDSDELVTDGVGALLTSLRQGRRWVNAATGAVWLRGDDIAVEDLLALEALRVCEPDVHGRLPAIADALTGNRAGRFDRASATAQQDWQRVQDVLAIAQNPAATRTVLAELFPAARRLLEPAFTEAVERTWRFTAPEQGEARVADPALLELYLSGN</sequence>
<evidence type="ECO:0000259" key="1">
    <source>
        <dbReference type="Pfam" id="PF07693"/>
    </source>
</evidence>
<proteinExistence type="predicted"/>
<gene>
    <name evidence="2" type="ORF">LRS13_19660</name>
</gene>
<reference evidence="3" key="1">
    <citation type="submission" date="2021-11" db="EMBL/GenBank/DDBJ databases">
        <title>Cultivation dependent microbiological survey of springs from the worlds oldest radium mine currently devoted to the extraction of radon-saturated water.</title>
        <authorList>
            <person name="Kapinusova G."/>
            <person name="Smrhova T."/>
            <person name="Strejcek M."/>
            <person name="Suman J."/>
            <person name="Jani K."/>
            <person name="Pajer P."/>
            <person name="Uhlik O."/>
        </authorList>
    </citation>
    <scope>NUCLEOTIDE SEQUENCE [LARGE SCALE GENOMIC DNA]</scope>
    <source>
        <strain evidence="3">J379</strain>
    </source>
</reference>
<dbReference type="Gene3D" id="3.40.50.300">
    <property type="entry name" value="P-loop containing nucleotide triphosphate hydrolases"/>
    <property type="match status" value="1"/>
</dbReference>
<dbReference type="InterPro" id="IPR027417">
    <property type="entry name" value="P-loop_NTPase"/>
</dbReference>
<dbReference type="RefSeq" id="WP_353863401.1">
    <property type="nucleotide sequence ID" value="NZ_CP088295.1"/>
</dbReference>
<dbReference type="Proteomes" id="UP001058860">
    <property type="component" value="Chromosome"/>
</dbReference>
<feature type="domain" description="KAP NTPase" evidence="1">
    <location>
        <begin position="39"/>
        <end position="302"/>
    </location>
</feature>
<evidence type="ECO:0000313" key="3">
    <source>
        <dbReference type="Proteomes" id="UP001058860"/>
    </source>
</evidence>
<dbReference type="InterPro" id="IPR011646">
    <property type="entry name" value="KAP_P-loop"/>
</dbReference>
<organism evidence="2 3">
    <name type="scientific">Svornostia abyssi</name>
    <dbReference type="NCBI Taxonomy" id="2898438"/>
    <lineage>
        <taxon>Bacteria</taxon>
        <taxon>Bacillati</taxon>
        <taxon>Actinomycetota</taxon>
        <taxon>Thermoleophilia</taxon>
        <taxon>Solirubrobacterales</taxon>
        <taxon>Baekduiaceae</taxon>
        <taxon>Svornostia</taxon>
    </lineage>
</organism>
<dbReference type="SUPFAM" id="SSF52540">
    <property type="entry name" value="P-loop containing nucleoside triphosphate hydrolases"/>
    <property type="match status" value="1"/>
</dbReference>
<accession>A0ABY5PDW7</accession>